<keyword evidence="1" id="KW-0732">Signal</keyword>
<dbReference type="Proteomes" id="UP000295375">
    <property type="component" value="Unassembled WGS sequence"/>
</dbReference>
<name>A0A4R6UW18_9GAMM</name>
<evidence type="ECO:0000313" key="3">
    <source>
        <dbReference type="Proteomes" id="UP000295375"/>
    </source>
</evidence>
<dbReference type="EMBL" id="SNYM01000009">
    <property type="protein sequence ID" value="TDQ47724.1"/>
    <property type="molecule type" value="Genomic_DNA"/>
</dbReference>
<dbReference type="RefSeq" id="WP_133590968.1">
    <property type="nucleotide sequence ID" value="NZ_CP037953.1"/>
</dbReference>
<organism evidence="2 3">
    <name type="scientific">Permianibacter aggregans</name>
    <dbReference type="NCBI Taxonomy" id="1510150"/>
    <lineage>
        <taxon>Bacteria</taxon>
        <taxon>Pseudomonadati</taxon>
        <taxon>Pseudomonadota</taxon>
        <taxon>Gammaproteobacteria</taxon>
        <taxon>Pseudomonadales</taxon>
        <taxon>Pseudomonadaceae</taxon>
        <taxon>Permianibacter</taxon>
    </lineage>
</organism>
<feature type="signal peptide" evidence="1">
    <location>
        <begin position="1"/>
        <end position="19"/>
    </location>
</feature>
<sequence>MNKTLFGLAVVLCAHLALAAEQLALPDGSMMTRHLPTTSTSKGDLLLLSGRDGSYRQQSVLPQLADSLSKLEWTSWLPPREAGDALPEDRFRAALQQLTTGATSQPPMKAIIAEDDAARFTIQQLIGGEVAAVVLLNAGAELNVDLVALPEALNGRIIEICAPKARNADACQQRREANLPQLNVHLVPAANAAFSHREAWVRNVVHGFLSRMQRQAAQK</sequence>
<evidence type="ECO:0000256" key="1">
    <source>
        <dbReference type="SAM" id="SignalP"/>
    </source>
</evidence>
<keyword evidence="3" id="KW-1185">Reference proteome</keyword>
<reference evidence="2 3" key="1">
    <citation type="submission" date="2019-03" db="EMBL/GenBank/DDBJ databases">
        <title>Genomic Encyclopedia of Type Strains, Phase IV (KMG-IV): sequencing the most valuable type-strain genomes for metagenomic binning, comparative biology and taxonomic classification.</title>
        <authorList>
            <person name="Goeker M."/>
        </authorList>
    </citation>
    <scope>NUCLEOTIDE SEQUENCE [LARGE SCALE GENOMIC DNA]</scope>
    <source>
        <strain evidence="2 3">DSM 103792</strain>
    </source>
</reference>
<gene>
    <name evidence="2" type="ORF">EV696_109128</name>
</gene>
<evidence type="ECO:0008006" key="4">
    <source>
        <dbReference type="Google" id="ProtNLM"/>
    </source>
</evidence>
<comment type="caution">
    <text evidence="2">The sequence shown here is derived from an EMBL/GenBank/DDBJ whole genome shotgun (WGS) entry which is preliminary data.</text>
</comment>
<protein>
    <recommendedName>
        <fullName evidence="4">DUF3530 family protein</fullName>
    </recommendedName>
</protein>
<feature type="chain" id="PRO_5020923837" description="DUF3530 family protein" evidence="1">
    <location>
        <begin position="20"/>
        <end position="219"/>
    </location>
</feature>
<accession>A0A4R6UW18</accession>
<dbReference type="AlphaFoldDB" id="A0A4R6UW18"/>
<evidence type="ECO:0000313" key="2">
    <source>
        <dbReference type="EMBL" id="TDQ47724.1"/>
    </source>
</evidence>
<proteinExistence type="predicted"/>